<dbReference type="Pfam" id="PF00435">
    <property type="entry name" value="Spectrin"/>
    <property type="match status" value="3"/>
</dbReference>
<keyword evidence="3 9" id="KW-0812">Transmembrane</keyword>
<name>A0A3P8W0H7_CYNSE</name>
<sequence length="840" mass="96179">MVRKLKETLVTVQQLDKNMSNLRTWLSCIEAELSKPVVYVTCRSEEIQQKLSEQQDLQRDIERHTESVTSVLTLCDVLLRDADACGAGGDGENDSIQQTTRSLDRRWRNICAMSMERRMRIEETWRLWCKFLDDYTHFEDWLKAAEVTAANPDSADVLYTSAKEQLKKFEAFQRQVHERLTQLELVNKQYRRLARENRTDAANKLKVMVEKGNQRWDVLQRRVTAVLRRLKHFTSQREDFEGTREGILVWLTEMDLQLTNVEHFSESHFEDKMRQLNGFQQEITLNTDKIDALIVFGENLIQKSAPLDAALIEDELEELHSYCQEVFGRVARFYHRLVTRRPVLEELSDQDTDLDEPPDLTDKTVWRETKRKRVEDMEEVPALGGVSAGCQTLCHLLVPPLEPSGRETPVSVDSIPLEWDHTVDVGGSSSHEDEEEVTFFTAVSVLDGSVSAATTNKILVVSFTVKSVLDPPSWHQPDSPLMNRVLRGMTSSPVGSRSSPFYQQESADAAVTVTGVIERWELLQVQKPVCREMDVRLDLQQWQELNSDLGDVTSWLGSVLPELERLQSIAPSASVQEFEVNIRKLKEMQKMFNSYKCLMISVNLTSRHFLCGGNSSCEELQQIQEALSSANISWTQACSGLGQWEQKLRSALIQCQDFHETLHSLLLWLAQAENRLQALNVSDCSDLQEKLRRRQSQALSLHDISSQLLLEATCEDSLEAKEKVHVISNKIRLLLRQADTQMNRLQQRLSTFSRIFFLNSNHKTTLQKGASQSRPDSPPLRPFLSRVLRAAFPLHLLVLFLLVLVCMVPVSQDHFSCTLSNNFARSFYPMLRYTNGPPPT</sequence>
<reference evidence="12 13" key="1">
    <citation type="journal article" date="2014" name="Nat. Genet.">
        <title>Whole-genome sequence of a flatfish provides insights into ZW sex chromosome evolution and adaptation to a benthic lifestyle.</title>
        <authorList>
            <person name="Chen S."/>
            <person name="Zhang G."/>
            <person name="Shao C."/>
            <person name="Huang Q."/>
            <person name="Liu G."/>
            <person name="Zhang P."/>
            <person name="Song W."/>
            <person name="An N."/>
            <person name="Chalopin D."/>
            <person name="Volff J.N."/>
            <person name="Hong Y."/>
            <person name="Li Q."/>
            <person name="Sha Z."/>
            <person name="Zhou H."/>
            <person name="Xie M."/>
            <person name="Yu Q."/>
            <person name="Liu Y."/>
            <person name="Xiang H."/>
            <person name="Wang N."/>
            <person name="Wu K."/>
            <person name="Yang C."/>
            <person name="Zhou Q."/>
            <person name="Liao X."/>
            <person name="Yang L."/>
            <person name="Hu Q."/>
            <person name="Zhang J."/>
            <person name="Meng L."/>
            <person name="Jin L."/>
            <person name="Tian Y."/>
            <person name="Lian J."/>
            <person name="Yang J."/>
            <person name="Miao G."/>
            <person name="Liu S."/>
            <person name="Liang Z."/>
            <person name="Yan F."/>
            <person name="Li Y."/>
            <person name="Sun B."/>
            <person name="Zhang H."/>
            <person name="Zhang J."/>
            <person name="Zhu Y."/>
            <person name="Du M."/>
            <person name="Zhao Y."/>
            <person name="Schartl M."/>
            <person name="Tang Q."/>
            <person name="Wang J."/>
        </authorList>
    </citation>
    <scope>NUCLEOTIDE SEQUENCE</scope>
</reference>
<accession>A0A3P8W0H7</accession>
<dbReference type="PANTHER" id="PTHR14514">
    <property type="entry name" value="PKA ANCHORING PROTEIN"/>
    <property type="match status" value="1"/>
</dbReference>
<keyword evidence="2" id="KW-0597">Phosphoprotein</keyword>
<dbReference type="Pfam" id="PF10541">
    <property type="entry name" value="KASH"/>
    <property type="match status" value="1"/>
</dbReference>
<feature type="transmembrane region" description="Helical" evidence="10">
    <location>
        <begin position="790"/>
        <end position="810"/>
    </location>
</feature>
<evidence type="ECO:0000313" key="12">
    <source>
        <dbReference type="Ensembl" id="ENSCSEP00000020094.1"/>
    </source>
</evidence>
<reference evidence="12" key="2">
    <citation type="submission" date="2025-08" db="UniProtKB">
        <authorList>
            <consortium name="Ensembl"/>
        </authorList>
    </citation>
    <scope>IDENTIFICATION</scope>
</reference>
<evidence type="ECO:0000256" key="4">
    <source>
        <dbReference type="ARBA" id="ARBA00022737"/>
    </source>
</evidence>
<dbReference type="CDD" id="cd00176">
    <property type="entry name" value="SPEC"/>
    <property type="match status" value="3"/>
</dbReference>
<evidence type="ECO:0000256" key="6">
    <source>
        <dbReference type="ARBA" id="ARBA00023136"/>
    </source>
</evidence>
<dbReference type="InterPro" id="IPR012315">
    <property type="entry name" value="KASH"/>
</dbReference>
<feature type="topological domain" description="Perinuclear space" evidence="9">
    <location>
        <begin position="811"/>
        <end position="840"/>
    </location>
</feature>
<dbReference type="GO" id="GO:0005640">
    <property type="term" value="C:nuclear outer membrane"/>
    <property type="evidence" value="ECO:0007669"/>
    <property type="project" value="UniProtKB-SubCell"/>
</dbReference>
<keyword evidence="13" id="KW-1185">Reference proteome</keyword>
<dbReference type="FunFam" id="1.20.58.60:FF:000126">
    <property type="entry name" value="Spectrin repeat containing, nuclear envelope 1a"/>
    <property type="match status" value="1"/>
</dbReference>
<protein>
    <submittedName>
        <fullName evidence="12">Spectrin repeat containing, nuclear envelope 2b</fullName>
    </submittedName>
</protein>
<keyword evidence="6 9" id="KW-0472">Membrane</keyword>
<dbReference type="PROSITE" id="PS51049">
    <property type="entry name" value="KASH"/>
    <property type="match status" value="1"/>
</dbReference>
<dbReference type="InterPro" id="IPR018159">
    <property type="entry name" value="Spectrin/alpha-actinin"/>
</dbReference>
<evidence type="ECO:0000256" key="7">
    <source>
        <dbReference type="ARBA" id="ARBA00023242"/>
    </source>
</evidence>
<reference evidence="12" key="3">
    <citation type="submission" date="2025-09" db="UniProtKB">
        <authorList>
            <consortium name="Ensembl"/>
        </authorList>
    </citation>
    <scope>IDENTIFICATION</scope>
</reference>
<keyword evidence="4" id="KW-0677">Repeat</keyword>
<feature type="topological domain" description="Cytoplasmic" evidence="9">
    <location>
        <begin position="1"/>
        <end position="789"/>
    </location>
</feature>
<dbReference type="STRING" id="244447.ENSCSEP00000020094"/>
<dbReference type="SMART" id="SM00150">
    <property type="entry name" value="SPEC"/>
    <property type="match status" value="5"/>
</dbReference>
<dbReference type="Ensembl" id="ENSCSET00000020341.1">
    <property type="protein sequence ID" value="ENSCSEP00000020094.1"/>
    <property type="gene ID" value="ENSCSEG00000012817.1"/>
</dbReference>
<evidence type="ECO:0000256" key="3">
    <source>
        <dbReference type="ARBA" id="ARBA00022692"/>
    </source>
</evidence>
<keyword evidence="7" id="KW-0539">Nucleus</keyword>
<dbReference type="SMART" id="SM01249">
    <property type="entry name" value="KASH"/>
    <property type="match status" value="1"/>
</dbReference>
<feature type="domain" description="KASH" evidence="11">
    <location>
        <begin position="781"/>
        <end position="840"/>
    </location>
</feature>
<dbReference type="Proteomes" id="UP000265120">
    <property type="component" value="Chromosome 1"/>
</dbReference>
<evidence type="ECO:0000313" key="13">
    <source>
        <dbReference type="Proteomes" id="UP000265120"/>
    </source>
</evidence>
<dbReference type="AlphaFoldDB" id="A0A3P8W0H7"/>
<dbReference type="SUPFAM" id="SSF46966">
    <property type="entry name" value="Spectrin repeat"/>
    <property type="match status" value="4"/>
</dbReference>
<evidence type="ECO:0000256" key="10">
    <source>
        <dbReference type="SAM" id="Phobius"/>
    </source>
</evidence>
<keyword evidence="5 10" id="KW-1133">Transmembrane helix</keyword>
<dbReference type="PANTHER" id="PTHR14514:SF4">
    <property type="entry name" value="NESPRIN-2"/>
    <property type="match status" value="1"/>
</dbReference>
<dbReference type="FunFam" id="1.20.58.60:FF:000157">
    <property type="entry name" value="Nesprin-1 isoform 1"/>
    <property type="match status" value="1"/>
</dbReference>
<dbReference type="Gene3D" id="1.20.58.60">
    <property type="match status" value="4"/>
</dbReference>
<dbReference type="InterPro" id="IPR056887">
    <property type="entry name" value="SYNE1/2_dom"/>
</dbReference>
<dbReference type="InParanoid" id="A0A3P8W0H7"/>
<dbReference type="InterPro" id="IPR002017">
    <property type="entry name" value="Spectrin_repeat"/>
</dbReference>
<evidence type="ECO:0000256" key="1">
    <source>
        <dbReference type="ARBA" id="ARBA00008619"/>
    </source>
</evidence>
<organism evidence="12 13">
    <name type="scientific">Cynoglossus semilaevis</name>
    <name type="common">Tongue sole</name>
    <dbReference type="NCBI Taxonomy" id="244447"/>
    <lineage>
        <taxon>Eukaryota</taxon>
        <taxon>Metazoa</taxon>
        <taxon>Chordata</taxon>
        <taxon>Craniata</taxon>
        <taxon>Vertebrata</taxon>
        <taxon>Euteleostomi</taxon>
        <taxon>Actinopterygii</taxon>
        <taxon>Neopterygii</taxon>
        <taxon>Teleostei</taxon>
        <taxon>Neoteleostei</taxon>
        <taxon>Acanthomorphata</taxon>
        <taxon>Carangaria</taxon>
        <taxon>Pleuronectiformes</taxon>
        <taxon>Pleuronectoidei</taxon>
        <taxon>Cynoglossidae</taxon>
        <taxon>Cynoglossinae</taxon>
        <taxon>Cynoglossus</taxon>
    </lineage>
</organism>
<comment type="similarity">
    <text evidence="1">Belongs to the nesprin family.</text>
</comment>
<dbReference type="OMA" id="QVMCHLL"/>
<dbReference type="GeneTree" id="ENSGT00940000154656"/>
<comment type="subcellular location">
    <subcellularLocation>
        <location evidence="8">Nucleus outer membrane</location>
        <topology evidence="8">Single-pass type IV membrane protein</topology>
    </subcellularLocation>
</comment>
<evidence type="ECO:0000256" key="5">
    <source>
        <dbReference type="ARBA" id="ARBA00022989"/>
    </source>
</evidence>
<evidence type="ECO:0000256" key="2">
    <source>
        <dbReference type="ARBA" id="ARBA00022553"/>
    </source>
</evidence>
<dbReference type="Pfam" id="PF25035">
    <property type="entry name" value="SYNE1"/>
    <property type="match status" value="1"/>
</dbReference>
<proteinExistence type="inferred from homology"/>
<evidence type="ECO:0000256" key="8">
    <source>
        <dbReference type="ARBA" id="ARBA00046312"/>
    </source>
</evidence>
<evidence type="ECO:0000256" key="9">
    <source>
        <dbReference type="PROSITE-ProRule" id="PRU00385"/>
    </source>
</evidence>
<evidence type="ECO:0000259" key="11">
    <source>
        <dbReference type="PROSITE" id="PS51049"/>
    </source>
</evidence>